<dbReference type="Gene3D" id="1.10.287.470">
    <property type="entry name" value="Helix hairpin bin"/>
    <property type="match status" value="1"/>
</dbReference>
<comment type="caution">
    <text evidence="7">The sequence shown here is derived from an EMBL/GenBank/DDBJ whole genome shotgun (WGS) entry which is preliminary data.</text>
</comment>
<dbReference type="Gene3D" id="2.40.30.170">
    <property type="match status" value="1"/>
</dbReference>
<dbReference type="InterPro" id="IPR058792">
    <property type="entry name" value="Beta-barrel_RND_2"/>
</dbReference>
<organism evidence="7 8">
    <name type="scientific">Sphingomonas humi</name>
    <dbReference type="NCBI Taxonomy" id="335630"/>
    <lineage>
        <taxon>Bacteria</taxon>
        <taxon>Pseudomonadati</taxon>
        <taxon>Pseudomonadota</taxon>
        <taxon>Alphaproteobacteria</taxon>
        <taxon>Sphingomonadales</taxon>
        <taxon>Sphingomonadaceae</taxon>
        <taxon>Sphingomonas</taxon>
    </lineage>
</organism>
<dbReference type="PANTHER" id="PTHR30469:SF15">
    <property type="entry name" value="HLYD FAMILY OF SECRETION PROTEINS"/>
    <property type="match status" value="1"/>
</dbReference>
<evidence type="ECO:0000313" key="7">
    <source>
        <dbReference type="EMBL" id="GAA3996324.1"/>
    </source>
</evidence>
<name>A0ABP7REI9_9SPHN</name>
<evidence type="ECO:0000256" key="2">
    <source>
        <dbReference type="SAM" id="MobiDB-lite"/>
    </source>
</evidence>
<protein>
    <submittedName>
        <fullName evidence="7">Efflux RND transporter periplasmic adaptor subunit</fullName>
    </submittedName>
</protein>
<evidence type="ECO:0000313" key="8">
    <source>
        <dbReference type="Proteomes" id="UP001501310"/>
    </source>
</evidence>
<sequence>MNRETRLQRDETIVVVDGARRRRNLIIAVLVGVAVLAAAWFLFNRQNAPAGDQPAAAGAAKGASGGRGAGGGQAPTVTVIVPGRSQVARIITASGALAARRDQPIGAAGQGGRVTAVLVDAGTWVRAGQVLATVDRSVQVQTTAQLAAAVESARANAALAQNEYDRSASLVGRGFVSKADLDRKKAARDQANAQVRVAQAQLGATRAGIGLLDIRAPSAGLILQRNLEVGQVIGAGSQSLFRLARGGEMEMRAQLSQQDLAAIRVGMPASVTPIGSTSNVSGSVWQVSPVIDPQSRQGEVRIAIPYSSGIRPGGFAEARISTGATTAPLLPQSAVLSDNDGNYVYIVNEKNEAERRNVKVGTVDESGATILSGLTGQEAVVLSAGPFLNPGQKVNPKRQAAAN</sequence>
<dbReference type="InterPro" id="IPR059052">
    <property type="entry name" value="HH_YbhG-like"/>
</dbReference>
<dbReference type="EMBL" id="BAAAZD010000001">
    <property type="protein sequence ID" value="GAA3996324.1"/>
    <property type="molecule type" value="Genomic_DNA"/>
</dbReference>
<evidence type="ECO:0000259" key="6">
    <source>
        <dbReference type="Pfam" id="PF25989"/>
    </source>
</evidence>
<keyword evidence="8" id="KW-1185">Reference proteome</keyword>
<dbReference type="SUPFAM" id="SSF111369">
    <property type="entry name" value="HlyD-like secretion proteins"/>
    <property type="match status" value="1"/>
</dbReference>
<evidence type="ECO:0000259" key="5">
    <source>
        <dbReference type="Pfam" id="PF25954"/>
    </source>
</evidence>
<dbReference type="PANTHER" id="PTHR30469">
    <property type="entry name" value="MULTIDRUG RESISTANCE PROTEIN MDTA"/>
    <property type="match status" value="1"/>
</dbReference>
<feature type="compositionally biased region" description="Gly residues" evidence="2">
    <location>
        <begin position="63"/>
        <end position="72"/>
    </location>
</feature>
<reference evidence="8" key="1">
    <citation type="journal article" date="2019" name="Int. J. Syst. Evol. Microbiol.">
        <title>The Global Catalogue of Microorganisms (GCM) 10K type strain sequencing project: providing services to taxonomists for standard genome sequencing and annotation.</title>
        <authorList>
            <consortium name="The Broad Institute Genomics Platform"/>
            <consortium name="The Broad Institute Genome Sequencing Center for Infectious Disease"/>
            <person name="Wu L."/>
            <person name="Ma J."/>
        </authorList>
    </citation>
    <scope>NUCLEOTIDE SEQUENCE [LARGE SCALE GENOMIC DNA]</scope>
    <source>
        <strain evidence="8">JCM 16603</strain>
    </source>
</reference>
<dbReference type="Gene3D" id="2.40.420.20">
    <property type="match status" value="1"/>
</dbReference>
<evidence type="ECO:0000259" key="4">
    <source>
        <dbReference type="Pfam" id="PF25881"/>
    </source>
</evidence>
<feature type="compositionally biased region" description="Low complexity" evidence="2">
    <location>
        <begin position="52"/>
        <end position="62"/>
    </location>
</feature>
<feature type="domain" description="YbhG-like alpha-helical hairpin" evidence="4">
    <location>
        <begin position="141"/>
        <end position="214"/>
    </location>
</feature>
<dbReference type="Proteomes" id="UP001501310">
    <property type="component" value="Unassembled WGS sequence"/>
</dbReference>
<feature type="domain" description="YknX-like C-terminal permuted SH3-like" evidence="6">
    <location>
        <begin position="330"/>
        <end position="395"/>
    </location>
</feature>
<dbReference type="Pfam" id="PF25989">
    <property type="entry name" value="YknX_C"/>
    <property type="match status" value="1"/>
</dbReference>
<feature type="region of interest" description="Disordered" evidence="2">
    <location>
        <begin position="52"/>
        <end position="72"/>
    </location>
</feature>
<gene>
    <name evidence="7" type="ORF">GCM10022211_01490</name>
</gene>
<dbReference type="Pfam" id="PF25954">
    <property type="entry name" value="Beta-barrel_RND_2"/>
    <property type="match status" value="1"/>
</dbReference>
<feature type="domain" description="CusB-like beta-barrel" evidence="5">
    <location>
        <begin position="252"/>
        <end position="322"/>
    </location>
</feature>
<comment type="similarity">
    <text evidence="1">Belongs to the membrane fusion protein (MFP) (TC 8.A.1) family.</text>
</comment>
<evidence type="ECO:0000256" key="3">
    <source>
        <dbReference type="SAM" id="Phobius"/>
    </source>
</evidence>
<keyword evidence="3" id="KW-1133">Transmembrane helix</keyword>
<accession>A0ABP7REI9</accession>
<keyword evidence="3" id="KW-0812">Transmembrane</keyword>
<feature type="transmembrane region" description="Helical" evidence="3">
    <location>
        <begin position="25"/>
        <end position="43"/>
    </location>
</feature>
<dbReference type="InterPro" id="IPR058637">
    <property type="entry name" value="YknX-like_C"/>
</dbReference>
<dbReference type="Gene3D" id="2.40.50.100">
    <property type="match status" value="1"/>
</dbReference>
<proteinExistence type="inferred from homology"/>
<dbReference type="InterPro" id="IPR006143">
    <property type="entry name" value="RND_pump_MFP"/>
</dbReference>
<dbReference type="Pfam" id="PF25881">
    <property type="entry name" value="HH_YBHG"/>
    <property type="match status" value="1"/>
</dbReference>
<dbReference type="RefSeq" id="WP_344708249.1">
    <property type="nucleotide sequence ID" value="NZ_BAAAZD010000001.1"/>
</dbReference>
<keyword evidence="3" id="KW-0472">Membrane</keyword>
<dbReference type="NCBIfam" id="TIGR01730">
    <property type="entry name" value="RND_mfp"/>
    <property type="match status" value="1"/>
</dbReference>
<evidence type="ECO:0000256" key="1">
    <source>
        <dbReference type="ARBA" id="ARBA00009477"/>
    </source>
</evidence>